<dbReference type="Proteomes" id="UP001642409">
    <property type="component" value="Unassembled WGS sequence"/>
</dbReference>
<reference evidence="2" key="1">
    <citation type="submission" date="2023-06" db="EMBL/GenBank/DDBJ databases">
        <authorList>
            <person name="Kurt Z."/>
        </authorList>
    </citation>
    <scope>NUCLEOTIDE SEQUENCE</scope>
</reference>
<feature type="region of interest" description="Disordered" evidence="1">
    <location>
        <begin position="1"/>
        <end position="68"/>
    </location>
</feature>
<dbReference type="EMBL" id="CAXDID020000219">
    <property type="protein sequence ID" value="CAL6058143.1"/>
    <property type="molecule type" value="Genomic_DNA"/>
</dbReference>
<dbReference type="AlphaFoldDB" id="A0AA86RFM5"/>
<reference evidence="3 4" key="2">
    <citation type="submission" date="2024-07" db="EMBL/GenBank/DDBJ databases">
        <authorList>
            <person name="Akdeniz Z."/>
        </authorList>
    </citation>
    <scope>NUCLEOTIDE SEQUENCE [LARGE SCALE GENOMIC DNA]</scope>
</reference>
<evidence type="ECO:0000256" key="1">
    <source>
        <dbReference type="SAM" id="MobiDB-lite"/>
    </source>
</evidence>
<sequence>MKSNTSSKNQSRPTLQNIQHLSSKSIPPSAQQQKIESKKSYDCGRPVPHPNFDMVPKSKPPKPQTKTTSMMFKPEKINHMPIKPFQLLSKSFDFSMGHSLGLSQRQSSFLSPEKPQLSRNLQGLTVQDIQLAEQNAELEKLSGKFQIEETDIVKKIDFSAEICDLELTDESFFEESQATHGSFW</sequence>
<comment type="caution">
    <text evidence="2">The sequence shown here is derived from an EMBL/GenBank/DDBJ whole genome shotgun (WGS) entry which is preliminary data.</text>
</comment>
<protein>
    <submittedName>
        <fullName evidence="3">Hypothetical_protein</fullName>
    </submittedName>
</protein>
<evidence type="ECO:0000313" key="4">
    <source>
        <dbReference type="Proteomes" id="UP001642409"/>
    </source>
</evidence>
<gene>
    <name evidence="3" type="ORF">HINF_LOCUS48033</name>
    <name evidence="2" type="ORF">HINF_LOCUS59677</name>
</gene>
<name>A0AA86RFM5_9EUKA</name>
<feature type="compositionally biased region" description="Polar residues" evidence="1">
    <location>
        <begin position="1"/>
        <end position="34"/>
    </location>
</feature>
<organism evidence="2">
    <name type="scientific">Hexamita inflata</name>
    <dbReference type="NCBI Taxonomy" id="28002"/>
    <lineage>
        <taxon>Eukaryota</taxon>
        <taxon>Metamonada</taxon>
        <taxon>Diplomonadida</taxon>
        <taxon>Hexamitidae</taxon>
        <taxon>Hexamitinae</taxon>
        <taxon>Hexamita</taxon>
    </lineage>
</organism>
<accession>A0AA86RFM5</accession>
<evidence type="ECO:0000313" key="3">
    <source>
        <dbReference type="EMBL" id="CAL6058143.1"/>
    </source>
</evidence>
<keyword evidence="4" id="KW-1185">Reference proteome</keyword>
<proteinExistence type="predicted"/>
<evidence type="ECO:0000313" key="2">
    <source>
        <dbReference type="EMBL" id="CAI9972032.1"/>
    </source>
</evidence>
<dbReference type="EMBL" id="CATOUU010001103">
    <property type="protein sequence ID" value="CAI9972032.1"/>
    <property type="molecule type" value="Genomic_DNA"/>
</dbReference>